<organism evidence="1 2">
    <name type="scientific">Marchantia polymorpha subsp. ruderalis</name>
    <dbReference type="NCBI Taxonomy" id="1480154"/>
    <lineage>
        <taxon>Eukaryota</taxon>
        <taxon>Viridiplantae</taxon>
        <taxon>Streptophyta</taxon>
        <taxon>Embryophyta</taxon>
        <taxon>Marchantiophyta</taxon>
        <taxon>Marchantiopsida</taxon>
        <taxon>Marchantiidae</taxon>
        <taxon>Marchantiales</taxon>
        <taxon>Marchantiaceae</taxon>
        <taxon>Marchantia</taxon>
    </lineage>
</organism>
<evidence type="ECO:0000313" key="2">
    <source>
        <dbReference type="Proteomes" id="UP000077202"/>
    </source>
</evidence>
<dbReference type="EMBL" id="LVLJ01001514">
    <property type="protein sequence ID" value="OAE29189.1"/>
    <property type="molecule type" value="Genomic_DNA"/>
</dbReference>
<protein>
    <submittedName>
        <fullName evidence="1">Uncharacterized protein</fullName>
    </submittedName>
</protein>
<evidence type="ECO:0000313" key="1">
    <source>
        <dbReference type="EMBL" id="OAE29189.1"/>
    </source>
</evidence>
<name>A0A176W860_MARPO</name>
<reference evidence="1" key="1">
    <citation type="submission" date="2016-03" db="EMBL/GenBank/DDBJ databases">
        <title>Mechanisms controlling the formation of the plant cell surface in tip-growing cells are functionally conserved among land plants.</title>
        <authorList>
            <person name="Honkanen S."/>
            <person name="Jones V.A."/>
            <person name="Morieri G."/>
            <person name="Champion C."/>
            <person name="Hetherington A.J."/>
            <person name="Kelly S."/>
            <person name="Saint-Marcoux D."/>
            <person name="Proust H."/>
            <person name="Prescott H."/>
            <person name="Dolan L."/>
        </authorList>
    </citation>
    <scope>NUCLEOTIDE SEQUENCE [LARGE SCALE GENOMIC DNA]</scope>
    <source>
        <tissue evidence="1">Whole gametophyte</tissue>
    </source>
</reference>
<keyword evidence="2" id="KW-1185">Reference proteome</keyword>
<dbReference type="Proteomes" id="UP000077202">
    <property type="component" value="Unassembled WGS sequence"/>
</dbReference>
<gene>
    <name evidence="1" type="ORF">AXG93_1862s1470</name>
</gene>
<dbReference type="AlphaFoldDB" id="A0A176W860"/>
<sequence length="95" mass="10691">MCEDRVTNFTTQVYKDFNSSLQSYRPVAAQGLLVNLPNTTWNELNATVAVNAKAAKNLIDQVLPESDPVFWVRFGLNVKPDPIGALLVVPHFWQF</sequence>
<proteinExistence type="predicted"/>
<comment type="caution">
    <text evidence="1">The sequence shown here is derived from an EMBL/GenBank/DDBJ whole genome shotgun (WGS) entry which is preliminary data.</text>
</comment>
<accession>A0A176W860</accession>